<evidence type="ECO:0000256" key="1">
    <source>
        <dbReference type="SAM" id="MobiDB-lite"/>
    </source>
</evidence>
<feature type="compositionally biased region" description="Basic and acidic residues" evidence="1">
    <location>
        <begin position="74"/>
        <end position="85"/>
    </location>
</feature>
<protein>
    <submittedName>
        <fullName evidence="2">Uncharacterized protein</fullName>
    </submittedName>
</protein>
<gene>
    <name evidence="2" type="ORF">CEXT_47271</name>
</gene>
<evidence type="ECO:0000313" key="2">
    <source>
        <dbReference type="EMBL" id="GIY98596.1"/>
    </source>
</evidence>
<evidence type="ECO:0000313" key="3">
    <source>
        <dbReference type="Proteomes" id="UP001054945"/>
    </source>
</evidence>
<name>A0AAV4XXE9_CAEEX</name>
<keyword evidence="3" id="KW-1185">Reference proteome</keyword>
<sequence>MAENSVIWFDDLRILCKPERSVPRLKGFKCKPHYRWFSRPARGMARKQSCGGLEPRPQIRVPGSNGSVLLGGAPDKKAAPEPSRN</sequence>
<reference evidence="2 3" key="1">
    <citation type="submission" date="2021-06" db="EMBL/GenBank/DDBJ databases">
        <title>Caerostris extrusa draft genome.</title>
        <authorList>
            <person name="Kono N."/>
            <person name="Arakawa K."/>
        </authorList>
    </citation>
    <scope>NUCLEOTIDE SEQUENCE [LARGE SCALE GENOMIC DNA]</scope>
</reference>
<dbReference type="AlphaFoldDB" id="A0AAV4XXE9"/>
<organism evidence="2 3">
    <name type="scientific">Caerostris extrusa</name>
    <name type="common">Bark spider</name>
    <name type="synonym">Caerostris bankana</name>
    <dbReference type="NCBI Taxonomy" id="172846"/>
    <lineage>
        <taxon>Eukaryota</taxon>
        <taxon>Metazoa</taxon>
        <taxon>Ecdysozoa</taxon>
        <taxon>Arthropoda</taxon>
        <taxon>Chelicerata</taxon>
        <taxon>Arachnida</taxon>
        <taxon>Araneae</taxon>
        <taxon>Araneomorphae</taxon>
        <taxon>Entelegynae</taxon>
        <taxon>Araneoidea</taxon>
        <taxon>Araneidae</taxon>
        <taxon>Caerostris</taxon>
    </lineage>
</organism>
<proteinExistence type="predicted"/>
<accession>A0AAV4XXE9</accession>
<dbReference type="EMBL" id="BPLR01018317">
    <property type="protein sequence ID" value="GIY98596.1"/>
    <property type="molecule type" value="Genomic_DNA"/>
</dbReference>
<comment type="caution">
    <text evidence="2">The sequence shown here is derived from an EMBL/GenBank/DDBJ whole genome shotgun (WGS) entry which is preliminary data.</text>
</comment>
<feature type="region of interest" description="Disordered" evidence="1">
    <location>
        <begin position="43"/>
        <end position="85"/>
    </location>
</feature>
<dbReference type="Proteomes" id="UP001054945">
    <property type="component" value="Unassembled WGS sequence"/>
</dbReference>